<dbReference type="Proteomes" id="UP000813444">
    <property type="component" value="Unassembled WGS sequence"/>
</dbReference>
<proteinExistence type="predicted"/>
<keyword evidence="2" id="KW-1185">Reference proteome</keyword>
<sequence length="193" mass="20983">MRFTPVFSAAVMAGAASAQSFRITAQVYNGVPGEIYESRTWYADGNLYVGPIVPQSVQTSANFTRKHLCPPHNPPMLTRAVLDWTATLPRVVIDALPPAAEFPAGTFMAINNSTGATDPVVFTNDASSLGSGWITRFLRYGTYLIPQAPSGSTPTDRHYYLEPTEQSNTFIVTWRTPGTPSEGLQNVSLLARL</sequence>
<organism evidence="1 2">
    <name type="scientific">Stachybotrys elegans</name>
    <dbReference type="NCBI Taxonomy" id="80388"/>
    <lineage>
        <taxon>Eukaryota</taxon>
        <taxon>Fungi</taxon>
        <taxon>Dikarya</taxon>
        <taxon>Ascomycota</taxon>
        <taxon>Pezizomycotina</taxon>
        <taxon>Sordariomycetes</taxon>
        <taxon>Hypocreomycetidae</taxon>
        <taxon>Hypocreales</taxon>
        <taxon>Stachybotryaceae</taxon>
        <taxon>Stachybotrys</taxon>
    </lineage>
</organism>
<comment type="caution">
    <text evidence="1">The sequence shown here is derived from an EMBL/GenBank/DDBJ whole genome shotgun (WGS) entry which is preliminary data.</text>
</comment>
<accession>A0A8K0WMC6</accession>
<evidence type="ECO:0000313" key="2">
    <source>
        <dbReference type="Proteomes" id="UP000813444"/>
    </source>
</evidence>
<dbReference type="AlphaFoldDB" id="A0A8K0WMC6"/>
<evidence type="ECO:0000313" key="1">
    <source>
        <dbReference type="EMBL" id="KAH7305917.1"/>
    </source>
</evidence>
<gene>
    <name evidence="1" type="ORF">B0I35DRAFT_110207</name>
</gene>
<dbReference type="EMBL" id="JAGPNK010000017">
    <property type="protein sequence ID" value="KAH7305917.1"/>
    <property type="molecule type" value="Genomic_DNA"/>
</dbReference>
<name>A0A8K0WMC6_9HYPO</name>
<dbReference type="OrthoDB" id="5230873at2759"/>
<reference evidence="1" key="1">
    <citation type="journal article" date="2021" name="Nat. Commun.">
        <title>Genetic determinants of endophytism in the Arabidopsis root mycobiome.</title>
        <authorList>
            <person name="Mesny F."/>
            <person name="Miyauchi S."/>
            <person name="Thiergart T."/>
            <person name="Pickel B."/>
            <person name="Atanasova L."/>
            <person name="Karlsson M."/>
            <person name="Huettel B."/>
            <person name="Barry K.W."/>
            <person name="Haridas S."/>
            <person name="Chen C."/>
            <person name="Bauer D."/>
            <person name="Andreopoulos W."/>
            <person name="Pangilinan J."/>
            <person name="LaButti K."/>
            <person name="Riley R."/>
            <person name="Lipzen A."/>
            <person name="Clum A."/>
            <person name="Drula E."/>
            <person name="Henrissat B."/>
            <person name="Kohler A."/>
            <person name="Grigoriev I.V."/>
            <person name="Martin F.M."/>
            <person name="Hacquard S."/>
        </authorList>
    </citation>
    <scope>NUCLEOTIDE SEQUENCE</scope>
    <source>
        <strain evidence="1">MPI-CAGE-CH-0235</strain>
    </source>
</reference>
<protein>
    <submittedName>
        <fullName evidence="1">Uncharacterized protein</fullName>
    </submittedName>
</protein>